<feature type="compositionally biased region" description="Polar residues" evidence="1">
    <location>
        <begin position="51"/>
        <end position="63"/>
    </location>
</feature>
<feature type="signal peptide" evidence="2">
    <location>
        <begin position="1"/>
        <end position="23"/>
    </location>
</feature>
<dbReference type="EMBL" id="CAJOBA010081039">
    <property type="protein sequence ID" value="CAF4441561.1"/>
    <property type="molecule type" value="Genomic_DNA"/>
</dbReference>
<accession>A0A8S2WAK3</accession>
<protein>
    <submittedName>
        <fullName evidence="4">Uncharacterized protein</fullName>
    </submittedName>
</protein>
<comment type="caution">
    <text evidence="4">The sequence shown here is derived from an EMBL/GenBank/DDBJ whole genome shotgun (WGS) entry which is preliminary data.</text>
</comment>
<evidence type="ECO:0000313" key="3">
    <source>
        <dbReference type="EMBL" id="CAF1621737.1"/>
    </source>
</evidence>
<dbReference type="Proteomes" id="UP000682733">
    <property type="component" value="Unassembled WGS sequence"/>
</dbReference>
<reference evidence="4" key="1">
    <citation type="submission" date="2021-02" db="EMBL/GenBank/DDBJ databases">
        <authorList>
            <person name="Nowell W R."/>
        </authorList>
    </citation>
    <scope>NUCLEOTIDE SEQUENCE</scope>
</reference>
<feature type="chain" id="PRO_5036434747" evidence="2">
    <location>
        <begin position="24"/>
        <end position="70"/>
    </location>
</feature>
<name>A0A8S2WAK3_9BILA</name>
<evidence type="ECO:0000256" key="2">
    <source>
        <dbReference type="SAM" id="SignalP"/>
    </source>
</evidence>
<sequence>MSRLLITFTGFILLLMIVQLSQGYPLSGSDDVAQSDNDLLYLLRRLLASSGTHANDYNPSEFYQEQKGRL</sequence>
<keyword evidence="2" id="KW-0732">Signal</keyword>
<dbReference type="EMBL" id="CAJNOK010056133">
    <property type="protein sequence ID" value="CAF1621737.1"/>
    <property type="molecule type" value="Genomic_DNA"/>
</dbReference>
<dbReference type="AlphaFoldDB" id="A0A8S2WAK3"/>
<evidence type="ECO:0000256" key="1">
    <source>
        <dbReference type="SAM" id="MobiDB-lite"/>
    </source>
</evidence>
<evidence type="ECO:0000313" key="5">
    <source>
        <dbReference type="Proteomes" id="UP000682733"/>
    </source>
</evidence>
<organism evidence="4 5">
    <name type="scientific">Didymodactylos carnosus</name>
    <dbReference type="NCBI Taxonomy" id="1234261"/>
    <lineage>
        <taxon>Eukaryota</taxon>
        <taxon>Metazoa</taxon>
        <taxon>Spiralia</taxon>
        <taxon>Gnathifera</taxon>
        <taxon>Rotifera</taxon>
        <taxon>Eurotatoria</taxon>
        <taxon>Bdelloidea</taxon>
        <taxon>Philodinida</taxon>
        <taxon>Philodinidae</taxon>
        <taxon>Didymodactylos</taxon>
    </lineage>
</organism>
<feature type="region of interest" description="Disordered" evidence="1">
    <location>
        <begin position="51"/>
        <end position="70"/>
    </location>
</feature>
<evidence type="ECO:0000313" key="4">
    <source>
        <dbReference type="EMBL" id="CAF4441561.1"/>
    </source>
</evidence>
<gene>
    <name evidence="3" type="ORF">OVA965_LOCUS43242</name>
    <name evidence="4" type="ORF">TMI583_LOCUS45412</name>
</gene>
<proteinExistence type="predicted"/>
<dbReference type="Proteomes" id="UP000677228">
    <property type="component" value="Unassembled WGS sequence"/>
</dbReference>